<dbReference type="Proteomes" id="UP001603857">
    <property type="component" value="Unassembled WGS sequence"/>
</dbReference>
<protein>
    <submittedName>
        <fullName evidence="1">Uncharacterized protein</fullName>
    </submittedName>
</protein>
<name>A0ABD1M599_9FABA</name>
<proteinExistence type="predicted"/>
<sequence>MARKDRRFQVEFWGNSATAALQIAKFDISILISRCLAFPRDVGHISSQINVLLLKRLQLYPFNLRASATVSPPQNDHHV</sequence>
<evidence type="ECO:0000313" key="2">
    <source>
        <dbReference type="Proteomes" id="UP001603857"/>
    </source>
</evidence>
<dbReference type="EMBL" id="JBGMDY010000006">
    <property type="protein sequence ID" value="KAL2330956.1"/>
    <property type="molecule type" value="Genomic_DNA"/>
</dbReference>
<organism evidence="1 2">
    <name type="scientific">Flemingia macrophylla</name>
    <dbReference type="NCBI Taxonomy" id="520843"/>
    <lineage>
        <taxon>Eukaryota</taxon>
        <taxon>Viridiplantae</taxon>
        <taxon>Streptophyta</taxon>
        <taxon>Embryophyta</taxon>
        <taxon>Tracheophyta</taxon>
        <taxon>Spermatophyta</taxon>
        <taxon>Magnoliopsida</taxon>
        <taxon>eudicotyledons</taxon>
        <taxon>Gunneridae</taxon>
        <taxon>Pentapetalae</taxon>
        <taxon>rosids</taxon>
        <taxon>fabids</taxon>
        <taxon>Fabales</taxon>
        <taxon>Fabaceae</taxon>
        <taxon>Papilionoideae</taxon>
        <taxon>50 kb inversion clade</taxon>
        <taxon>NPAAA clade</taxon>
        <taxon>indigoferoid/millettioid clade</taxon>
        <taxon>Phaseoleae</taxon>
        <taxon>Flemingia</taxon>
    </lineage>
</organism>
<reference evidence="1 2" key="1">
    <citation type="submission" date="2024-08" db="EMBL/GenBank/DDBJ databases">
        <title>Insights into the chromosomal genome structure of Flemingia macrophylla.</title>
        <authorList>
            <person name="Ding Y."/>
            <person name="Zhao Y."/>
            <person name="Bi W."/>
            <person name="Wu M."/>
            <person name="Zhao G."/>
            <person name="Gong Y."/>
            <person name="Li W."/>
            <person name="Zhang P."/>
        </authorList>
    </citation>
    <scope>NUCLEOTIDE SEQUENCE [LARGE SCALE GENOMIC DNA]</scope>
    <source>
        <strain evidence="1">DYQJB</strain>
        <tissue evidence="1">Leaf</tissue>
    </source>
</reference>
<keyword evidence="2" id="KW-1185">Reference proteome</keyword>
<dbReference type="AlphaFoldDB" id="A0ABD1M599"/>
<evidence type="ECO:0000313" key="1">
    <source>
        <dbReference type="EMBL" id="KAL2330956.1"/>
    </source>
</evidence>
<comment type="caution">
    <text evidence="1">The sequence shown here is derived from an EMBL/GenBank/DDBJ whole genome shotgun (WGS) entry which is preliminary data.</text>
</comment>
<gene>
    <name evidence="1" type="ORF">Fmac_018537</name>
</gene>
<accession>A0ABD1M599</accession>